<protein>
    <submittedName>
        <fullName evidence="9">Carbohydrate ABC transporter permease</fullName>
    </submittedName>
</protein>
<feature type="transmembrane region" description="Helical" evidence="7">
    <location>
        <begin position="137"/>
        <end position="158"/>
    </location>
</feature>
<keyword evidence="3" id="KW-1003">Cell membrane</keyword>
<dbReference type="CDD" id="cd06261">
    <property type="entry name" value="TM_PBP2"/>
    <property type="match status" value="1"/>
</dbReference>
<comment type="caution">
    <text evidence="9">The sequence shown here is derived from an EMBL/GenBank/DDBJ whole genome shotgun (WGS) entry which is preliminary data.</text>
</comment>
<feature type="transmembrane region" description="Helical" evidence="7">
    <location>
        <begin position="7"/>
        <end position="28"/>
    </location>
</feature>
<keyword evidence="5 7" id="KW-1133">Transmembrane helix</keyword>
<dbReference type="Gene3D" id="1.10.3720.10">
    <property type="entry name" value="MetI-like"/>
    <property type="match status" value="1"/>
</dbReference>
<comment type="subcellular location">
    <subcellularLocation>
        <location evidence="1 7">Cell membrane</location>
        <topology evidence="1 7">Multi-pass membrane protein</topology>
    </subcellularLocation>
</comment>
<evidence type="ECO:0000256" key="7">
    <source>
        <dbReference type="RuleBase" id="RU363032"/>
    </source>
</evidence>
<dbReference type="SUPFAM" id="SSF161098">
    <property type="entry name" value="MetI-like"/>
    <property type="match status" value="1"/>
</dbReference>
<dbReference type="Proteomes" id="UP001589619">
    <property type="component" value="Unassembled WGS sequence"/>
</dbReference>
<proteinExistence type="inferred from homology"/>
<keyword evidence="6 7" id="KW-0472">Membrane</keyword>
<evidence type="ECO:0000259" key="8">
    <source>
        <dbReference type="PROSITE" id="PS50928"/>
    </source>
</evidence>
<evidence type="ECO:0000256" key="1">
    <source>
        <dbReference type="ARBA" id="ARBA00004651"/>
    </source>
</evidence>
<keyword evidence="10" id="KW-1185">Reference proteome</keyword>
<evidence type="ECO:0000256" key="3">
    <source>
        <dbReference type="ARBA" id="ARBA00022475"/>
    </source>
</evidence>
<comment type="similarity">
    <text evidence="7">Belongs to the binding-protein-dependent transport system permease family.</text>
</comment>
<evidence type="ECO:0000256" key="5">
    <source>
        <dbReference type="ARBA" id="ARBA00022989"/>
    </source>
</evidence>
<reference evidence="9 10" key="1">
    <citation type="submission" date="2024-09" db="EMBL/GenBank/DDBJ databases">
        <authorList>
            <person name="Sun Q."/>
            <person name="Mori K."/>
        </authorList>
    </citation>
    <scope>NUCLEOTIDE SEQUENCE [LARGE SCALE GENOMIC DNA]</scope>
    <source>
        <strain evidence="9 10">JCM 12520</strain>
    </source>
</reference>
<feature type="transmembrane region" description="Helical" evidence="7">
    <location>
        <begin position="238"/>
        <end position="258"/>
    </location>
</feature>
<feature type="transmembrane region" description="Helical" evidence="7">
    <location>
        <begin position="73"/>
        <end position="94"/>
    </location>
</feature>
<name>A0ABV5W7I4_9BACL</name>
<dbReference type="InterPro" id="IPR035906">
    <property type="entry name" value="MetI-like_sf"/>
</dbReference>
<evidence type="ECO:0000256" key="4">
    <source>
        <dbReference type="ARBA" id="ARBA00022692"/>
    </source>
</evidence>
<dbReference type="PANTHER" id="PTHR43744:SF8">
    <property type="entry name" value="SN-GLYCEROL-3-PHOSPHATE TRANSPORT SYSTEM PERMEASE PROTEIN UGPE"/>
    <property type="match status" value="1"/>
</dbReference>
<gene>
    <name evidence="9" type="ORF">ACFFNY_32195</name>
</gene>
<evidence type="ECO:0000313" key="10">
    <source>
        <dbReference type="Proteomes" id="UP001589619"/>
    </source>
</evidence>
<evidence type="ECO:0000313" key="9">
    <source>
        <dbReference type="EMBL" id="MFB9756263.1"/>
    </source>
</evidence>
<feature type="domain" description="ABC transmembrane type-1" evidence="8">
    <location>
        <begin position="69"/>
        <end position="259"/>
    </location>
</feature>
<dbReference type="RefSeq" id="WP_344910362.1">
    <property type="nucleotide sequence ID" value="NZ_BAAAYO010000009.1"/>
</dbReference>
<dbReference type="EMBL" id="JBHMAG010000021">
    <property type="protein sequence ID" value="MFB9756263.1"/>
    <property type="molecule type" value="Genomic_DNA"/>
</dbReference>
<keyword evidence="2 7" id="KW-0813">Transport</keyword>
<keyword evidence="4 7" id="KW-0812">Transmembrane</keyword>
<organism evidence="9 10">
    <name type="scientific">Paenibacillus hodogayensis</name>
    <dbReference type="NCBI Taxonomy" id="279208"/>
    <lineage>
        <taxon>Bacteria</taxon>
        <taxon>Bacillati</taxon>
        <taxon>Bacillota</taxon>
        <taxon>Bacilli</taxon>
        <taxon>Bacillales</taxon>
        <taxon>Paenibacillaceae</taxon>
        <taxon>Paenibacillus</taxon>
    </lineage>
</organism>
<dbReference type="PROSITE" id="PS50928">
    <property type="entry name" value="ABC_TM1"/>
    <property type="match status" value="1"/>
</dbReference>
<evidence type="ECO:0000256" key="6">
    <source>
        <dbReference type="ARBA" id="ARBA00023136"/>
    </source>
</evidence>
<dbReference type="Pfam" id="PF00528">
    <property type="entry name" value="BPD_transp_1"/>
    <property type="match status" value="1"/>
</dbReference>
<feature type="transmembrane region" description="Helical" evidence="7">
    <location>
        <begin position="106"/>
        <end position="125"/>
    </location>
</feature>
<accession>A0ABV5W7I4</accession>
<evidence type="ECO:0000256" key="2">
    <source>
        <dbReference type="ARBA" id="ARBA00022448"/>
    </source>
</evidence>
<sequence>MRTKKRGVIALEVVMLAISALYMYPFYYMVINTMKTSQDAAFNPLSLPARFVFDSYARVFADTPILNAFKNSLVITVCAVGLIVLLGSMAAYAISFGRNKSNTFFMFYLLAGFMIPMQSSLIPLFEIMTKLHLIDKLSGIILFYSQGCVFAFFLYLGFMRSFPSELEEAAIIDGCGPFQVFTKVVFPLLKPITTTVIIYHTMWTWNDFLFANEFLNSRSNSTLILEIFRAKGQFSTEWSTFMAMLVIVLAPSLVFFLFMQKHIIKGLMGGAIKG</sequence>
<dbReference type="PANTHER" id="PTHR43744">
    <property type="entry name" value="ABC TRANSPORTER PERMEASE PROTEIN MG189-RELATED-RELATED"/>
    <property type="match status" value="1"/>
</dbReference>
<dbReference type="InterPro" id="IPR000515">
    <property type="entry name" value="MetI-like"/>
</dbReference>